<evidence type="ECO:0008006" key="3">
    <source>
        <dbReference type="Google" id="ProtNLM"/>
    </source>
</evidence>
<dbReference type="RefSeq" id="WP_127123975.1">
    <property type="nucleotide sequence ID" value="NZ_BHXQ01000007.1"/>
</dbReference>
<evidence type="ECO:0000313" key="1">
    <source>
        <dbReference type="EMBL" id="GCC53327.1"/>
    </source>
</evidence>
<dbReference type="PROSITE" id="PS51257">
    <property type="entry name" value="PROKAR_LIPOPROTEIN"/>
    <property type="match status" value="1"/>
</dbReference>
<organism evidence="1 2">
    <name type="scientific">Chryseotalea sanaruensis</name>
    <dbReference type="NCBI Taxonomy" id="2482724"/>
    <lineage>
        <taxon>Bacteria</taxon>
        <taxon>Pseudomonadati</taxon>
        <taxon>Bacteroidota</taxon>
        <taxon>Cytophagia</taxon>
        <taxon>Cytophagales</taxon>
        <taxon>Chryseotaleaceae</taxon>
        <taxon>Chryseotalea</taxon>
    </lineage>
</organism>
<sequence length="238" mass="27917">MKRGITLLILVGFVTSCTSQQINKSAITLELEKNINRIGFSKLSFFTEELIQLATDTSFQYKLKKKLGKHNNVNRKTEGDQREYQLTLYLLYNKLKVEKNYNKEYERGKEFLLDLLSEKRMINFSVDQNLIIQQIDASKRSLINGYDEGTVEESIFTFFCYDPLLYKRTLIKNGLNEDWKRTGLFLCNYLRANENPTTLRNPIKEGILKRLSHKEIQHEFKDIVKDITDCDVSSNLFD</sequence>
<name>A0A401UEN4_9BACT</name>
<proteinExistence type="predicted"/>
<accession>A0A401UEN4</accession>
<reference evidence="1 2" key="1">
    <citation type="submission" date="2018-11" db="EMBL/GenBank/DDBJ databases">
        <title>Chryseotalea sanarue gen. nov., sp., nov., a member of the family Cytophagaceae, isolated from a brackish lake in Hamamatsu Japan.</title>
        <authorList>
            <person name="Maejima Y."/>
            <person name="Iino T."/>
            <person name="Muraguchi Y."/>
            <person name="Fukuda K."/>
            <person name="Ohkuma M."/>
            <person name="Moriuchi R."/>
            <person name="Dohra H."/>
            <person name="Kimbara K."/>
            <person name="Shintani M."/>
        </authorList>
    </citation>
    <scope>NUCLEOTIDE SEQUENCE [LARGE SCALE GENOMIC DNA]</scope>
    <source>
        <strain evidence="1 2">Ys</strain>
    </source>
</reference>
<comment type="caution">
    <text evidence="1">The sequence shown here is derived from an EMBL/GenBank/DDBJ whole genome shotgun (WGS) entry which is preliminary data.</text>
</comment>
<protein>
    <recommendedName>
        <fullName evidence="3">Lipoprotein</fullName>
    </recommendedName>
</protein>
<keyword evidence="2" id="KW-1185">Reference proteome</keyword>
<gene>
    <name evidence="1" type="ORF">SanaruYs_35700</name>
</gene>
<dbReference type="EMBL" id="BHXQ01000007">
    <property type="protein sequence ID" value="GCC53327.1"/>
    <property type="molecule type" value="Genomic_DNA"/>
</dbReference>
<evidence type="ECO:0000313" key="2">
    <source>
        <dbReference type="Proteomes" id="UP000288227"/>
    </source>
</evidence>
<dbReference type="AlphaFoldDB" id="A0A401UEN4"/>
<dbReference type="Proteomes" id="UP000288227">
    <property type="component" value="Unassembled WGS sequence"/>
</dbReference>